<proteinExistence type="predicted"/>
<dbReference type="EMBL" id="VSSQ01101938">
    <property type="protein sequence ID" value="MPN43503.1"/>
    <property type="molecule type" value="Genomic_DNA"/>
</dbReference>
<comment type="caution">
    <text evidence="1">The sequence shown here is derived from an EMBL/GenBank/DDBJ whole genome shotgun (WGS) entry which is preliminary data.</text>
</comment>
<sequence>MFKLQKENVIKIVDSSLMCDKLINKGFALVQTPIDFNAVEEEEDYKNMNFIDLKKTAKLKGIQIYKMKKEDLINALEGDLDAI</sequence>
<accession>A0A645I7V3</accession>
<name>A0A645I7V3_9ZZZZ</name>
<organism evidence="1">
    <name type="scientific">bioreactor metagenome</name>
    <dbReference type="NCBI Taxonomy" id="1076179"/>
    <lineage>
        <taxon>unclassified sequences</taxon>
        <taxon>metagenomes</taxon>
        <taxon>ecological metagenomes</taxon>
    </lineage>
</organism>
<evidence type="ECO:0008006" key="2">
    <source>
        <dbReference type="Google" id="ProtNLM"/>
    </source>
</evidence>
<dbReference type="AlphaFoldDB" id="A0A645I7V3"/>
<evidence type="ECO:0000313" key="1">
    <source>
        <dbReference type="EMBL" id="MPN43503.1"/>
    </source>
</evidence>
<gene>
    <name evidence="1" type="ORF">SDC9_191063</name>
</gene>
<protein>
    <recommendedName>
        <fullName evidence="2">Rho termination factor N-terminal domain-containing protein</fullName>
    </recommendedName>
</protein>
<reference evidence="1" key="1">
    <citation type="submission" date="2019-08" db="EMBL/GenBank/DDBJ databases">
        <authorList>
            <person name="Kucharzyk K."/>
            <person name="Murdoch R.W."/>
            <person name="Higgins S."/>
            <person name="Loffler F."/>
        </authorList>
    </citation>
    <scope>NUCLEOTIDE SEQUENCE</scope>
</reference>